<dbReference type="SUPFAM" id="SSF50242">
    <property type="entry name" value="TIMP-like"/>
    <property type="match status" value="1"/>
</dbReference>
<keyword evidence="1" id="KW-0812">Transmembrane</keyword>
<dbReference type="Proteomes" id="UP000225108">
    <property type="component" value="Unassembled WGS sequence"/>
</dbReference>
<name>A0A2G3PQ52_WILMA</name>
<evidence type="ECO:0000313" key="4">
    <source>
        <dbReference type="Proteomes" id="UP000225108"/>
    </source>
</evidence>
<sequence length="224" mass="23190">MMSEEPRPRLSRMHRLRPSIPRLIAVALCGALVSLAVSAGAAGPACACSCRGYTTEEAASNADGVFLARATGKASSGSDDIYEFAVAEVFKGEVDAVTVVGTAPDGGSCGGKFELGRDYLLFVDAGLSEGVGRGWESNLCMGPATLSPSDVRGVLERDFGPPRPPNPATPTPLLDAADEVPATSSWWTRVTAAVPLPLLVVAGGLVLAAVGWVGVNRRRRGTRP</sequence>
<protein>
    <recommendedName>
        <fullName evidence="5">Tissue inhibitor of metalloproteinase</fullName>
    </recommendedName>
</protein>
<feature type="chain" id="PRO_5039411199" description="Tissue inhibitor of metalloproteinase" evidence="2">
    <location>
        <begin position="42"/>
        <end position="224"/>
    </location>
</feature>
<keyword evidence="1" id="KW-0472">Membrane</keyword>
<dbReference type="EMBL" id="PEBD01000004">
    <property type="protein sequence ID" value="PHV67890.1"/>
    <property type="molecule type" value="Genomic_DNA"/>
</dbReference>
<dbReference type="InterPro" id="IPR008993">
    <property type="entry name" value="TIMP-like_OB-fold"/>
</dbReference>
<dbReference type="AlphaFoldDB" id="A0A2G3PQ52"/>
<feature type="transmembrane region" description="Helical" evidence="1">
    <location>
        <begin position="194"/>
        <end position="215"/>
    </location>
</feature>
<evidence type="ECO:0008006" key="5">
    <source>
        <dbReference type="Google" id="ProtNLM"/>
    </source>
</evidence>
<reference evidence="3 4" key="1">
    <citation type="submission" date="2017-10" db="EMBL/GenBank/DDBJ databases">
        <title>The draft genome sequence of Williamsia sp. BULT 1.1 isolated from the semi-arid grassland soils from South Africa.</title>
        <authorList>
            <person name="Kabwe M.H."/>
            <person name="Govender N."/>
            <person name="Mutseka Lunga P."/>
            <person name="Vikram S."/>
            <person name="Makhalanyane T.P."/>
        </authorList>
    </citation>
    <scope>NUCLEOTIDE SEQUENCE [LARGE SCALE GENOMIC DNA]</scope>
    <source>
        <strain evidence="3 4">BULT 1.1</strain>
    </source>
</reference>
<keyword evidence="1" id="KW-1133">Transmembrane helix</keyword>
<dbReference type="Gene3D" id="2.40.50.120">
    <property type="match status" value="1"/>
</dbReference>
<feature type="signal peptide" evidence="2">
    <location>
        <begin position="1"/>
        <end position="41"/>
    </location>
</feature>
<proteinExistence type="predicted"/>
<evidence type="ECO:0000313" key="3">
    <source>
        <dbReference type="EMBL" id="PHV67890.1"/>
    </source>
</evidence>
<keyword evidence="2" id="KW-0732">Signal</keyword>
<comment type="caution">
    <text evidence="3">The sequence shown here is derived from an EMBL/GenBank/DDBJ whole genome shotgun (WGS) entry which is preliminary data.</text>
</comment>
<gene>
    <name evidence="3" type="ORF">CSW57_00905</name>
</gene>
<dbReference type="RefSeq" id="WP_099381069.1">
    <property type="nucleotide sequence ID" value="NZ_PEBD01000004.1"/>
</dbReference>
<evidence type="ECO:0000256" key="2">
    <source>
        <dbReference type="SAM" id="SignalP"/>
    </source>
</evidence>
<evidence type="ECO:0000256" key="1">
    <source>
        <dbReference type="SAM" id="Phobius"/>
    </source>
</evidence>
<accession>A0A2G3PQ52</accession>
<organism evidence="3 4">
    <name type="scientific">Williamsia marianensis</name>
    <dbReference type="NCBI Taxonomy" id="85044"/>
    <lineage>
        <taxon>Bacteria</taxon>
        <taxon>Bacillati</taxon>
        <taxon>Actinomycetota</taxon>
        <taxon>Actinomycetes</taxon>
        <taxon>Mycobacteriales</taxon>
        <taxon>Nocardiaceae</taxon>
        <taxon>Williamsia</taxon>
    </lineage>
</organism>